<comment type="similarity">
    <text evidence="2 15">Belongs to the glycosyl hydrolase 10 (cellulase F) family.</text>
</comment>
<evidence type="ECO:0000256" key="14">
    <source>
        <dbReference type="ARBA" id="ARBA00048418"/>
    </source>
</evidence>
<dbReference type="SUPFAM" id="SSF51445">
    <property type="entry name" value="(Trans)glycosidases"/>
    <property type="match status" value="1"/>
</dbReference>
<dbReference type="InterPro" id="IPR001000">
    <property type="entry name" value="GH10_dom"/>
</dbReference>
<dbReference type="PRINTS" id="PR00134">
    <property type="entry name" value="GLHYDRLASE10"/>
</dbReference>
<comment type="caution">
    <text evidence="19">The sequence shown here is derived from an EMBL/GenBank/DDBJ whole genome shotgun (WGS) entry which is preliminary data.</text>
</comment>
<evidence type="ECO:0000313" key="20">
    <source>
        <dbReference type="Proteomes" id="UP001213000"/>
    </source>
</evidence>
<evidence type="ECO:0000256" key="2">
    <source>
        <dbReference type="ARBA" id="ARBA00007495"/>
    </source>
</evidence>
<keyword evidence="6" id="KW-0949">S-adenosyl-L-methionine</keyword>
<accession>A0AAD5VFH5</accession>
<feature type="chain" id="PRO_5042250270" description="Beta-xylanase" evidence="17">
    <location>
        <begin position="20"/>
        <end position="873"/>
    </location>
</feature>
<organism evidence="19 20">
    <name type="scientific">Leucocoprinus birnbaumii</name>
    <dbReference type="NCBI Taxonomy" id="56174"/>
    <lineage>
        <taxon>Eukaryota</taxon>
        <taxon>Fungi</taxon>
        <taxon>Dikarya</taxon>
        <taxon>Basidiomycota</taxon>
        <taxon>Agaricomycotina</taxon>
        <taxon>Agaricomycetes</taxon>
        <taxon>Agaricomycetidae</taxon>
        <taxon>Agaricales</taxon>
        <taxon>Agaricineae</taxon>
        <taxon>Agaricaceae</taxon>
        <taxon>Leucocoprinus</taxon>
    </lineage>
</organism>
<feature type="domain" description="GH10" evidence="18">
    <location>
        <begin position="22"/>
        <end position="330"/>
    </location>
</feature>
<evidence type="ECO:0000256" key="12">
    <source>
        <dbReference type="ARBA" id="ARBA00023277"/>
    </source>
</evidence>
<dbReference type="GO" id="GO:0005634">
    <property type="term" value="C:nucleus"/>
    <property type="evidence" value="ECO:0007669"/>
    <property type="project" value="TreeGrafter"/>
</dbReference>
<feature type="region of interest" description="Disordered" evidence="16">
    <location>
        <begin position="407"/>
        <end position="435"/>
    </location>
</feature>
<dbReference type="GO" id="GO:0005737">
    <property type="term" value="C:cytoplasm"/>
    <property type="evidence" value="ECO:0007669"/>
    <property type="project" value="TreeGrafter"/>
</dbReference>
<dbReference type="PANTHER" id="PTHR21404">
    <property type="entry name" value="HEN1"/>
    <property type="match status" value="1"/>
</dbReference>
<feature type="compositionally biased region" description="Basic and acidic residues" evidence="16">
    <location>
        <begin position="840"/>
        <end position="850"/>
    </location>
</feature>
<dbReference type="Proteomes" id="UP001213000">
    <property type="component" value="Unassembled WGS sequence"/>
</dbReference>
<name>A0AAD5VFH5_9AGAR</name>
<feature type="compositionally biased region" description="Pro residues" evidence="16">
    <location>
        <begin position="407"/>
        <end position="421"/>
    </location>
</feature>
<dbReference type="GO" id="GO:0090486">
    <property type="term" value="F:small RNA 2'-O-methyltransferase activity"/>
    <property type="evidence" value="ECO:0007669"/>
    <property type="project" value="UniProtKB-EC"/>
</dbReference>
<dbReference type="GO" id="GO:0030422">
    <property type="term" value="P:siRNA processing"/>
    <property type="evidence" value="ECO:0007669"/>
    <property type="project" value="TreeGrafter"/>
</dbReference>
<evidence type="ECO:0000256" key="9">
    <source>
        <dbReference type="ARBA" id="ARBA00022842"/>
    </source>
</evidence>
<evidence type="ECO:0000313" key="19">
    <source>
        <dbReference type="EMBL" id="KAJ3555649.1"/>
    </source>
</evidence>
<dbReference type="EMBL" id="JANIEX010001660">
    <property type="protein sequence ID" value="KAJ3555649.1"/>
    <property type="molecule type" value="Genomic_DNA"/>
</dbReference>
<dbReference type="GO" id="GO:0000272">
    <property type="term" value="P:polysaccharide catabolic process"/>
    <property type="evidence" value="ECO:0007669"/>
    <property type="project" value="UniProtKB-KW"/>
</dbReference>
<keyword evidence="12 15" id="KW-0119">Carbohydrate metabolism</keyword>
<evidence type="ECO:0000256" key="4">
    <source>
        <dbReference type="ARBA" id="ARBA00022603"/>
    </source>
</evidence>
<evidence type="ECO:0000256" key="15">
    <source>
        <dbReference type="RuleBase" id="RU361174"/>
    </source>
</evidence>
<feature type="signal peptide" evidence="17">
    <location>
        <begin position="1"/>
        <end position="19"/>
    </location>
</feature>
<feature type="compositionally biased region" description="Polar residues" evidence="16">
    <location>
        <begin position="758"/>
        <end position="767"/>
    </location>
</feature>
<feature type="compositionally biased region" description="Basic and acidic residues" evidence="16">
    <location>
        <begin position="423"/>
        <end position="434"/>
    </location>
</feature>
<evidence type="ECO:0000256" key="3">
    <source>
        <dbReference type="ARBA" id="ARBA00009026"/>
    </source>
</evidence>
<keyword evidence="7" id="KW-0479">Metal-binding</keyword>
<keyword evidence="20" id="KW-1185">Reference proteome</keyword>
<keyword evidence="10" id="KW-0694">RNA-binding</keyword>
<evidence type="ECO:0000256" key="16">
    <source>
        <dbReference type="SAM" id="MobiDB-lite"/>
    </source>
</evidence>
<dbReference type="AlphaFoldDB" id="A0AAD5VFH5"/>
<evidence type="ECO:0000256" key="10">
    <source>
        <dbReference type="ARBA" id="ARBA00022884"/>
    </source>
</evidence>
<dbReference type="Gene3D" id="3.40.50.150">
    <property type="entry name" value="Vaccinia Virus protein VP39"/>
    <property type="match status" value="1"/>
</dbReference>
<gene>
    <name evidence="19" type="ORF">NP233_g12158</name>
</gene>
<dbReference type="Pfam" id="PF00331">
    <property type="entry name" value="Glyco_hydro_10"/>
    <property type="match status" value="1"/>
</dbReference>
<keyword evidence="8 15" id="KW-0378">Hydrolase</keyword>
<dbReference type="InterPro" id="IPR029063">
    <property type="entry name" value="SAM-dependent_MTases_sf"/>
</dbReference>
<comment type="catalytic activity">
    <reaction evidence="14">
        <text>small RNA 3'-end nucleotide + S-adenosyl-L-methionine = small RNA 3'-end 2'-O-methylnucleotide + S-adenosyl-L-homocysteine + H(+)</text>
        <dbReference type="Rhea" id="RHEA:37887"/>
        <dbReference type="Rhea" id="RHEA-COMP:10415"/>
        <dbReference type="Rhea" id="RHEA-COMP:10416"/>
        <dbReference type="ChEBI" id="CHEBI:15378"/>
        <dbReference type="ChEBI" id="CHEBI:57856"/>
        <dbReference type="ChEBI" id="CHEBI:59789"/>
        <dbReference type="ChEBI" id="CHEBI:74896"/>
        <dbReference type="ChEBI" id="CHEBI:74898"/>
        <dbReference type="EC" id="2.1.1.386"/>
    </reaction>
</comment>
<dbReference type="Gene3D" id="3.20.20.80">
    <property type="entry name" value="Glycosidases"/>
    <property type="match status" value="1"/>
</dbReference>
<dbReference type="SUPFAM" id="SSF53335">
    <property type="entry name" value="S-adenosyl-L-methionine-dependent methyltransferases"/>
    <property type="match status" value="1"/>
</dbReference>
<evidence type="ECO:0000256" key="13">
    <source>
        <dbReference type="ARBA" id="ARBA00023326"/>
    </source>
</evidence>
<dbReference type="GO" id="GO:0001510">
    <property type="term" value="P:RNA methylation"/>
    <property type="evidence" value="ECO:0007669"/>
    <property type="project" value="InterPro"/>
</dbReference>
<comment type="catalytic activity">
    <reaction evidence="15">
        <text>Endohydrolysis of (1-&gt;4)-beta-D-xylosidic linkages in xylans.</text>
        <dbReference type="EC" id="3.2.1.8"/>
    </reaction>
</comment>
<keyword evidence="4" id="KW-0489">Methyltransferase</keyword>
<feature type="region of interest" description="Disordered" evidence="16">
    <location>
        <begin position="751"/>
        <end position="873"/>
    </location>
</feature>
<keyword evidence="15" id="KW-0326">Glycosidase</keyword>
<dbReference type="EC" id="3.2.1.8" evidence="15"/>
<dbReference type="PROSITE" id="PS51760">
    <property type="entry name" value="GH10_2"/>
    <property type="match status" value="1"/>
</dbReference>
<keyword evidence="17" id="KW-0732">Signal</keyword>
<evidence type="ECO:0000256" key="6">
    <source>
        <dbReference type="ARBA" id="ARBA00022691"/>
    </source>
</evidence>
<comment type="similarity">
    <text evidence="3">Belongs to the methyltransferase superfamily. HEN1 family.</text>
</comment>
<evidence type="ECO:0000256" key="1">
    <source>
        <dbReference type="ARBA" id="ARBA00001946"/>
    </source>
</evidence>
<dbReference type="GO" id="GO:0003723">
    <property type="term" value="F:RNA binding"/>
    <property type="evidence" value="ECO:0007669"/>
    <property type="project" value="UniProtKB-KW"/>
</dbReference>
<evidence type="ECO:0000259" key="18">
    <source>
        <dbReference type="PROSITE" id="PS51760"/>
    </source>
</evidence>
<proteinExistence type="inferred from homology"/>
<dbReference type="PANTHER" id="PTHR21404:SF3">
    <property type="entry name" value="SMALL RNA 2'-O-METHYLTRANSFERASE"/>
    <property type="match status" value="1"/>
</dbReference>
<dbReference type="InterPro" id="IPR017853">
    <property type="entry name" value="GH"/>
</dbReference>
<evidence type="ECO:0000256" key="11">
    <source>
        <dbReference type="ARBA" id="ARBA00023158"/>
    </source>
</evidence>
<keyword evidence="5" id="KW-0808">Transferase</keyword>
<keyword evidence="13 15" id="KW-0624">Polysaccharide degradation</keyword>
<sequence>MAKTLGCALLLSLLPAALGQLNIAAHIVGKKYFGTATNEFQFTDTRYRAELNNTLDFGILTPANSMKWDSTEAVQGQFTFDAAEEVVHQAQRHGQMMRGHNCVWHSQLPDWVSDGGFDKATLLQIVDTHCSTVVGHFRNQIWDVVNEPFNEDGTFRESVFYNTTGTDYIESALRAARRADPKAKLYINDYNIEGTGAKSDGMYNLVKSLKKKGVPIDGIGVQGHLIVGSVPTTIEANLRKFATLGVEIALTELDIRMDLPVTQDKLEQQKKDYQNVIAACRNVPACIGVTIWDWTDKYSWVPGVFAGQGSPLPWDENYQKKPAYAGIMEGFLILSSPSKCYTEIMEIIPEDEYDQELKVTFVPELYLQRRIWVLNVLRQESVTRVLDVGCGEGQFLLPLSQPAPWLAPPPPSVLPPSPPQSEQPHESSHTKNTTDEIPNLHISHLHGLDISKYDLEFAARETAPQKSTPEDKYSFFQPQLRWEELEVKLWDGGLEVINEEFVDIECIVSTEVIEHLPPEIFPAFAPMLLGVYHPKLLLITTPSYTYNARFTAPNAPRSARRGYPDPTERTDRIFRHHDHKFEWTIEEFRAWCEDTAKDWGYEVEMSGVGRSAEPDPWNREEELGEASFVACFRKSATKADSERESQGRDTIEKLTLPRKQHELYVTHNHPTHPSAQKPKSLDEIASMVVKKMDEYHDAFIRLEEIWFWSEVSTLCGGWIEILIRAVEEGDDLKLLKEGEDGVSRSMWRIQRVGGANPPDSSWPQEGETSLDYIPPEWEPEEEETEGSYQESFAGDGDISWNNSELDTEDEERHGWSNAFNQLKENDGWGWESADDAEDNEAGKHAPESGKHSTGWASKDLNTGWDGDVREQMS</sequence>
<dbReference type="GO" id="GO:0046872">
    <property type="term" value="F:metal ion binding"/>
    <property type="evidence" value="ECO:0007669"/>
    <property type="project" value="UniProtKB-KW"/>
</dbReference>
<keyword evidence="9" id="KW-0460">Magnesium</keyword>
<keyword evidence="11" id="KW-0943">RNA-mediated gene silencing</keyword>
<reference evidence="19" key="1">
    <citation type="submission" date="2022-07" db="EMBL/GenBank/DDBJ databases">
        <title>Genome Sequence of Leucocoprinus birnbaumii.</title>
        <authorList>
            <person name="Buettner E."/>
        </authorList>
    </citation>
    <scope>NUCLEOTIDE SEQUENCE</scope>
    <source>
        <strain evidence="19">VT141</strain>
    </source>
</reference>
<evidence type="ECO:0000256" key="8">
    <source>
        <dbReference type="ARBA" id="ARBA00022801"/>
    </source>
</evidence>
<evidence type="ECO:0000256" key="17">
    <source>
        <dbReference type="SAM" id="SignalP"/>
    </source>
</evidence>
<evidence type="ECO:0000256" key="5">
    <source>
        <dbReference type="ARBA" id="ARBA00022679"/>
    </source>
</evidence>
<dbReference type="InterPro" id="IPR026610">
    <property type="entry name" value="Hen1"/>
</dbReference>
<dbReference type="GO" id="GO:0031176">
    <property type="term" value="F:endo-1,4-beta-xylanase activity"/>
    <property type="evidence" value="ECO:0007669"/>
    <property type="project" value="UniProtKB-EC"/>
</dbReference>
<comment type="cofactor">
    <cofactor evidence="1">
        <name>Mg(2+)</name>
        <dbReference type="ChEBI" id="CHEBI:18420"/>
    </cofactor>
</comment>
<evidence type="ECO:0000256" key="7">
    <source>
        <dbReference type="ARBA" id="ARBA00022723"/>
    </source>
</evidence>
<dbReference type="SMART" id="SM00633">
    <property type="entry name" value="Glyco_10"/>
    <property type="match status" value="1"/>
</dbReference>
<protein>
    <recommendedName>
        <fullName evidence="15">Beta-xylanase</fullName>
        <ecNumber evidence="15">3.2.1.8</ecNumber>
    </recommendedName>
</protein>